<dbReference type="Proteomes" id="UP001596506">
    <property type="component" value="Unassembled WGS sequence"/>
</dbReference>
<organism evidence="1 2">
    <name type="scientific">Marinobacter aromaticivorans</name>
    <dbReference type="NCBI Taxonomy" id="1494078"/>
    <lineage>
        <taxon>Bacteria</taxon>
        <taxon>Pseudomonadati</taxon>
        <taxon>Pseudomonadota</taxon>
        <taxon>Gammaproteobacteria</taxon>
        <taxon>Pseudomonadales</taxon>
        <taxon>Marinobacteraceae</taxon>
        <taxon>Marinobacter</taxon>
    </lineage>
</organism>
<dbReference type="EMBL" id="JBHTBD010000002">
    <property type="protein sequence ID" value="MFC7294787.1"/>
    <property type="molecule type" value="Genomic_DNA"/>
</dbReference>
<keyword evidence="2" id="KW-1185">Reference proteome</keyword>
<dbReference type="InterPro" id="IPR043010">
    <property type="entry name" value="Phenol_hydroxylase_sf"/>
</dbReference>
<protein>
    <submittedName>
        <fullName evidence="1">Phenol hydroxylase subunit P4</fullName>
        <ecNumber evidence="1">1.14.13.7</ecNumber>
    </submittedName>
</protein>
<evidence type="ECO:0000313" key="2">
    <source>
        <dbReference type="Proteomes" id="UP001596506"/>
    </source>
</evidence>
<reference evidence="2" key="1">
    <citation type="journal article" date="2019" name="Int. J. Syst. Evol. Microbiol.">
        <title>The Global Catalogue of Microorganisms (GCM) 10K type strain sequencing project: providing services to taxonomists for standard genome sequencing and annotation.</title>
        <authorList>
            <consortium name="The Broad Institute Genomics Platform"/>
            <consortium name="The Broad Institute Genome Sequencing Center for Infectious Disease"/>
            <person name="Wu L."/>
            <person name="Ma J."/>
        </authorList>
    </citation>
    <scope>NUCLEOTIDE SEQUENCE [LARGE SCALE GENOMIC DNA]</scope>
    <source>
        <strain evidence="2">CCUG 60559</strain>
    </source>
</reference>
<dbReference type="Gene3D" id="3.10.20.560">
    <property type="entry name" value="Phenol hydroxylase"/>
    <property type="match status" value="1"/>
</dbReference>
<dbReference type="RefSeq" id="WP_100687397.1">
    <property type="nucleotide sequence ID" value="NZ_JBHTBD010000002.1"/>
</dbReference>
<dbReference type="GO" id="GO:0018662">
    <property type="term" value="F:phenol 2-monooxygenase activity"/>
    <property type="evidence" value="ECO:0007669"/>
    <property type="project" value="UniProtKB-EC"/>
</dbReference>
<keyword evidence="1" id="KW-0560">Oxidoreductase</keyword>
<gene>
    <name evidence="1" type="ORF">ACFQQA_08620</name>
</gene>
<dbReference type="Pfam" id="PF04663">
    <property type="entry name" value="Phenol_monoox"/>
    <property type="match status" value="1"/>
</dbReference>
<comment type="caution">
    <text evidence="1">The sequence shown here is derived from an EMBL/GenBank/DDBJ whole genome shotgun (WGS) entry which is preliminary data.</text>
</comment>
<proteinExistence type="predicted"/>
<dbReference type="EC" id="1.14.13.7" evidence="1"/>
<dbReference type="InterPro" id="IPR006756">
    <property type="entry name" value="Phenol_hydroxylase"/>
</dbReference>
<accession>A0ABW2IUJ1</accession>
<name>A0ABW2IUJ1_9GAMM</name>
<sequence>MSVNAISEYHAEPKDRVENFNGMQLLYVYWPKHLMFCAPFALLVAPDMTFGAFVDELLKPAVAGHPDSEKADFLNAQWLLNDEAFTPDPAATLIDNGIDHKSMLTVTTPGLEGIQGSAS</sequence>
<evidence type="ECO:0000313" key="1">
    <source>
        <dbReference type="EMBL" id="MFC7294787.1"/>
    </source>
</evidence>